<name>A0A2D0J586_XENBU</name>
<accession>A0A2D0J586</accession>
<proteinExistence type="predicted"/>
<dbReference type="Proteomes" id="UP000225833">
    <property type="component" value="Unassembled WGS sequence"/>
</dbReference>
<sequence>MLNYDVISYPYIRQEQFLSTKLRCEPEADTFDILPRPKAAS</sequence>
<evidence type="ECO:0000313" key="1">
    <source>
        <dbReference type="EMBL" id="PHM29704.1"/>
    </source>
</evidence>
<reference evidence="1 2" key="1">
    <citation type="journal article" date="2017" name="Nat. Microbiol.">
        <title>Natural product diversity associated with the nematode symbionts Photorhabdus and Xenorhabdus.</title>
        <authorList>
            <person name="Tobias N.J."/>
            <person name="Wolff H."/>
            <person name="Djahanschiri B."/>
            <person name="Grundmann F."/>
            <person name="Kronenwerth M."/>
            <person name="Shi Y.M."/>
            <person name="Simonyi S."/>
            <person name="Grun P."/>
            <person name="Shapiro-Ilan D."/>
            <person name="Pidot S.J."/>
            <person name="Stinear T.P."/>
            <person name="Ebersberger I."/>
            <person name="Bode H.B."/>
        </authorList>
    </citation>
    <scope>NUCLEOTIDE SEQUENCE [LARGE SCALE GENOMIC DNA]</scope>
    <source>
        <strain evidence="1 2">DSM 16342</strain>
    </source>
</reference>
<protein>
    <submittedName>
        <fullName evidence="1">Uncharacterized protein</fullName>
    </submittedName>
</protein>
<evidence type="ECO:0000313" key="2">
    <source>
        <dbReference type="Proteomes" id="UP000225833"/>
    </source>
</evidence>
<gene>
    <name evidence="1" type="ORF">Xbud_00241</name>
</gene>
<dbReference type="AlphaFoldDB" id="A0A2D0J586"/>
<organism evidence="1 2">
    <name type="scientific">Xenorhabdus budapestensis</name>
    <dbReference type="NCBI Taxonomy" id="290110"/>
    <lineage>
        <taxon>Bacteria</taxon>
        <taxon>Pseudomonadati</taxon>
        <taxon>Pseudomonadota</taxon>
        <taxon>Gammaproteobacteria</taxon>
        <taxon>Enterobacterales</taxon>
        <taxon>Morganellaceae</taxon>
        <taxon>Xenorhabdus</taxon>
    </lineage>
</organism>
<comment type="caution">
    <text evidence="1">The sequence shown here is derived from an EMBL/GenBank/DDBJ whole genome shotgun (WGS) entry which is preliminary data.</text>
</comment>
<dbReference type="EMBL" id="NIBS01000001">
    <property type="protein sequence ID" value="PHM29704.1"/>
    <property type="molecule type" value="Genomic_DNA"/>
</dbReference>